<evidence type="ECO:0000256" key="4">
    <source>
        <dbReference type="ARBA" id="ARBA00022679"/>
    </source>
</evidence>
<evidence type="ECO:0000313" key="12">
    <source>
        <dbReference type="EMBL" id="MBB3008264.1"/>
    </source>
</evidence>
<protein>
    <recommendedName>
        <fullName evidence="2 10">FAD:protein FMN transferase</fullName>
        <ecNumber evidence="1 10">2.7.1.180</ecNumber>
    </recommendedName>
    <alternativeName>
        <fullName evidence="8 10">Flavin transferase</fullName>
    </alternativeName>
</protein>
<evidence type="ECO:0000256" key="10">
    <source>
        <dbReference type="PIRNR" id="PIRNR006268"/>
    </source>
</evidence>
<accession>A0A7W4YRS1</accession>
<evidence type="ECO:0000256" key="2">
    <source>
        <dbReference type="ARBA" id="ARBA00016337"/>
    </source>
</evidence>
<keyword evidence="3 10" id="KW-0285">Flavoprotein</keyword>
<keyword evidence="4 10" id="KW-0808">Transferase</keyword>
<name>A0A7W4YRS1_9BURK</name>
<comment type="similarity">
    <text evidence="10">Belongs to the ApbE family.</text>
</comment>
<dbReference type="InterPro" id="IPR024932">
    <property type="entry name" value="ApbE"/>
</dbReference>
<feature type="binding site" evidence="11">
    <location>
        <position position="200"/>
    </location>
    <ligand>
        <name>Mg(2+)</name>
        <dbReference type="ChEBI" id="CHEBI:18420"/>
    </ligand>
</feature>
<dbReference type="PANTHER" id="PTHR30040">
    <property type="entry name" value="THIAMINE BIOSYNTHESIS LIPOPROTEIN APBE"/>
    <property type="match status" value="1"/>
</dbReference>
<evidence type="ECO:0000256" key="9">
    <source>
        <dbReference type="ARBA" id="ARBA00048540"/>
    </source>
</evidence>
<reference evidence="12 13" key="1">
    <citation type="submission" date="2020-08" db="EMBL/GenBank/DDBJ databases">
        <title>Genomic Encyclopedia of Type Strains, Phase IV (KMG-V): Genome sequencing to study the core and pangenomes of soil and plant-associated prokaryotes.</title>
        <authorList>
            <person name="Whitman W."/>
        </authorList>
    </citation>
    <scope>NUCLEOTIDE SEQUENCE [LARGE SCALE GENOMIC DNA]</scope>
    <source>
        <strain evidence="12 13">SLV-2362</strain>
    </source>
</reference>
<proteinExistence type="inferred from homology"/>
<dbReference type="AlphaFoldDB" id="A0A7W4YRS1"/>
<keyword evidence="7 10" id="KW-0460">Magnesium</keyword>
<dbReference type="Gene3D" id="3.10.520.10">
    <property type="entry name" value="ApbE-like domains"/>
    <property type="match status" value="1"/>
</dbReference>
<dbReference type="InterPro" id="IPR003374">
    <property type="entry name" value="ApbE-like_sf"/>
</dbReference>
<keyword evidence="5 10" id="KW-0479">Metal-binding</keyword>
<evidence type="ECO:0000313" key="13">
    <source>
        <dbReference type="Proteomes" id="UP000578036"/>
    </source>
</evidence>
<dbReference type="PIRSF" id="PIRSF006268">
    <property type="entry name" value="ApbE"/>
    <property type="match status" value="1"/>
</dbReference>
<organism evidence="12 13">
    <name type="scientific">Cupriavidus alkaliphilus</name>
    <dbReference type="NCBI Taxonomy" id="942866"/>
    <lineage>
        <taxon>Bacteria</taxon>
        <taxon>Pseudomonadati</taxon>
        <taxon>Pseudomonadota</taxon>
        <taxon>Betaproteobacteria</taxon>
        <taxon>Burkholderiales</taxon>
        <taxon>Burkholderiaceae</taxon>
        <taxon>Cupriavidus</taxon>
    </lineage>
</organism>
<sequence>MRFKTLLLTQPSIPHIDHIDHVDHRRRAIVRGAASVPLLATAMFVRPALADPTVTHASRRLLGTRVDMVVQGDRHGVAQAAIAVAFAEMMRLEQLMSRYRPDSQVSALHRAAGRHPVRVAPELMTVLQAAAAVSARSRGAFDITVGAFAGWRFGADGNRLPDAAELARERALVDYRQVMLDARRGEAMLARAGMRLDLGGIAKLPILDAGMQVLRRHGLANAMVNGGGDVLAMGKLQGRDWRIGVRDPLAPARLLGVLQVSDAVVASSGDYERCFVAGGRRYHHVLDPATGLPSAGPRGVTLVAPTVAAVNGLGAALMVAGQSAWDRLAGRLAGVDGLVVGDRGRWISPGMAQRLRRA</sequence>
<dbReference type="GO" id="GO:0046872">
    <property type="term" value="F:metal ion binding"/>
    <property type="evidence" value="ECO:0007669"/>
    <property type="project" value="UniProtKB-UniRule"/>
</dbReference>
<evidence type="ECO:0000256" key="1">
    <source>
        <dbReference type="ARBA" id="ARBA00011955"/>
    </source>
</evidence>
<evidence type="ECO:0000256" key="11">
    <source>
        <dbReference type="PIRSR" id="PIRSR006268-2"/>
    </source>
</evidence>
<comment type="catalytic activity">
    <reaction evidence="9 10">
        <text>L-threonyl-[protein] + FAD = FMN-L-threonyl-[protein] + AMP + H(+)</text>
        <dbReference type="Rhea" id="RHEA:36847"/>
        <dbReference type="Rhea" id="RHEA-COMP:11060"/>
        <dbReference type="Rhea" id="RHEA-COMP:11061"/>
        <dbReference type="ChEBI" id="CHEBI:15378"/>
        <dbReference type="ChEBI" id="CHEBI:30013"/>
        <dbReference type="ChEBI" id="CHEBI:57692"/>
        <dbReference type="ChEBI" id="CHEBI:74257"/>
        <dbReference type="ChEBI" id="CHEBI:456215"/>
        <dbReference type="EC" id="2.7.1.180"/>
    </reaction>
</comment>
<keyword evidence="6 10" id="KW-0274">FAD</keyword>
<dbReference type="EC" id="2.7.1.180" evidence="1 10"/>
<evidence type="ECO:0000256" key="7">
    <source>
        <dbReference type="ARBA" id="ARBA00022842"/>
    </source>
</evidence>
<dbReference type="SUPFAM" id="SSF143631">
    <property type="entry name" value="ApbE-like"/>
    <property type="match status" value="1"/>
</dbReference>
<keyword evidence="13" id="KW-1185">Reference proteome</keyword>
<dbReference type="Pfam" id="PF02424">
    <property type="entry name" value="ApbE"/>
    <property type="match status" value="1"/>
</dbReference>
<dbReference type="PANTHER" id="PTHR30040:SF2">
    <property type="entry name" value="FAD:PROTEIN FMN TRANSFERASE"/>
    <property type="match status" value="1"/>
</dbReference>
<comment type="cofactor">
    <cofactor evidence="11">
        <name>Mg(2+)</name>
        <dbReference type="ChEBI" id="CHEBI:18420"/>
    </cofactor>
    <cofactor evidence="11">
        <name>Mn(2+)</name>
        <dbReference type="ChEBI" id="CHEBI:29035"/>
    </cofactor>
    <text evidence="11">Magnesium. Can also use manganese.</text>
</comment>
<evidence type="ECO:0000256" key="3">
    <source>
        <dbReference type="ARBA" id="ARBA00022630"/>
    </source>
</evidence>
<evidence type="ECO:0000256" key="6">
    <source>
        <dbReference type="ARBA" id="ARBA00022827"/>
    </source>
</evidence>
<comment type="caution">
    <text evidence="12">The sequence shown here is derived from an EMBL/GenBank/DDBJ whole genome shotgun (WGS) entry which is preliminary data.</text>
</comment>
<dbReference type="GO" id="GO:0016740">
    <property type="term" value="F:transferase activity"/>
    <property type="evidence" value="ECO:0007669"/>
    <property type="project" value="UniProtKB-UniRule"/>
</dbReference>
<evidence type="ECO:0000256" key="8">
    <source>
        <dbReference type="ARBA" id="ARBA00031306"/>
    </source>
</evidence>
<dbReference type="EMBL" id="JACHWF010000003">
    <property type="protein sequence ID" value="MBB3008264.1"/>
    <property type="molecule type" value="Genomic_DNA"/>
</dbReference>
<evidence type="ECO:0000256" key="5">
    <source>
        <dbReference type="ARBA" id="ARBA00022723"/>
    </source>
</evidence>
<keyword evidence="12" id="KW-0449">Lipoprotein</keyword>
<gene>
    <name evidence="12" type="ORF">FHX61_002917</name>
</gene>
<dbReference type="Proteomes" id="UP000578036">
    <property type="component" value="Unassembled WGS sequence"/>
</dbReference>